<evidence type="ECO:0000256" key="1">
    <source>
        <dbReference type="ARBA" id="ARBA00006987"/>
    </source>
</evidence>
<evidence type="ECO:0000313" key="3">
    <source>
        <dbReference type="EMBL" id="MFD0802151.1"/>
    </source>
</evidence>
<dbReference type="SUPFAM" id="SSF53850">
    <property type="entry name" value="Periplasmic binding protein-like II"/>
    <property type="match status" value="1"/>
</dbReference>
<dbReference type="EMBL" id="JBHTHR010000386">
    <property type="protein sequence ID" value="MFD0802151.1"/>
    <property type="molecule type" value="Genomic_DNA"/>
</dbReference>
<sequence>MFRTFAARLSAPVSVCASLVLLATGCGSGGGSGDSGADAWAPEKPIEMVAPAATGGGWDTLARTSSRVLEQNNLVDQSIQVVNKPGGGGAVGWAYVAAAPEPTRLFVTSPPITLVPLTSESGHSHEDFTPISRLMTEYMVYVVPADSPLKSMGDLLDELKENPSSLSVAGGSAPGSMDHVAFAGAMNAAGIDPKGLKYVPYDGGGEALTQTIGGHVDAAVTGASEAAGLVESGDLRALAVSAPERTDTLPEVPTLRGEGVDYTYDVWRGVMGPGDMTDAQVAYYEKVYKRMLEQKQWKSEAKKLGWETSYMGSDEFGSFLDKSSEDAEKLLGEIGLQKGQG</sequence>
<keyword evidence="4" id="KW-1185">Reference proteome</keyword>
<protein>
    <submittedName>
        <fullName evidence="3">Bug family tripartite tricarboxylate transporter substrate binding protein</fullName>
    </submittedName>
</protein>
<comment type="similarity">
    <text evidence="1">Belongs to the UPF0065 (bug) family.</text>
</comment>
<dbReference type="PANTHER" id="PTHR42928:SF3">
    <property type="entry name" value="UPF0065 PROTEIN YFLP"/>
    <property type="match status" value="1"/>
</dbReference>
<dbReference type="Pfam" id="PF03401">
    <property type="entry name" value="TctC"/>
    <property type="match status" value="1"/>
</dbReference>
<dbReference type="PROSITE" id="PS51257">
    <property type="entry name" value="PROKAR_LIPOPROTEIN"/>
    <property type="match status" value="1"/>
</dbReference>
<feature type="signal peptide" evidence="2">
    <location>
        <begin position="1"/>
        <end position="23"/>
    </location>
</feature>
<evidence type="ECO:0000313" key="4">
    <source>
        <dbReference type="Proteomes" id="UP001596956"/>
    </source>
</evidence>
<dbReference type="InterPro" id="IPR042100">
    <property type="entry name" value="Bug_dom1"/>
</dbReference>
<dbReference type="Gene3D" id="3.40.190.10">
    <property type="entry name" value="Periplasmic binding protein-like II"/>
    <property type="match status" value="1"/>
</dbReference>
<dbReference type="InterPro" id="IPR005064">
    <property type="entry name" value="BUG"/>
</dbReference>
<dbReference type="PIRSF" id="PIRSF017082">
    <property type="entry name" value="YflP"/>
    <property type="match status" value="1"/>
</dbReference>
<reference evidence="4" key="1">
    <citation type="journal article" date="2019" name="Int. J. Syst. Evol. Microbiol.">
        <title>The Global Catalogue of Microorganisms (GCM) 10K type strain sequencing project: providing services to taxonomists for standard genome sequencing and annotation.</title>
        <authorList>
            <consortium name="The Broad Institute Genomics Platform"/>
            <consortium name="The Broad Institute Genome Sequencing Center for Infectious Disease"/>
            <person name="Wu L."/>
            <person name="Ma J."/>
        </authorList>
    </citation>
    <scope>NUCLEOTIDE SEQUENCE [LARGE SCALE GENOMIC DNA]</scope>
    <source>
        <strain evidence="4">CCUG 63369</strain>
    </source>
</reference>
<dbReference type="CDD" id="cd07012">
    <property type="entry name" value="PBP2_Bug_TTT"/>
    <property type="match status" value="1"/>
</dbReference>
<keyword evidence="2" id="KW-0732">Signal</keyword>
<evidence type="ECO:0000256" key="2">
    <source>
        <dbReference type="SAM" id="SignalP"/>
    </source>
</evidence>
<organism evidence="3 4">
    <name type="scientific">Streptomonospora algeriensis</name>
    <dbReference type="NCBI Taxonomy" id="995084"/>
    <lineage>
        <taxon>Bacteria</taxon>
        <taxon>Bacillati</taxon>
        <taxon>Actinomycetota</taxon>
        <taxon>Actinomycetes</taxon>
        <taxon>Streptosporangiales</taxon>
        <taxon>Nocardiopsidaceae</taxon>
        <taxon>Streptomonospora</taxon>
    </lineage>
</organism>
<dbReference type="PANTHER" id="PTHR42928">
    <property type="entry name" value="TRICARBOXYLATE-BINDING PROTEIN"/>
    <property type="match status" value="1"/>
</dbReference>
<accession>A0ABW3BFN4</accession>
<dbReference type="Gene3D" id="3.40.190.150">
    <property type="entry name" value="Bordetella uptake gene, domain 1"/>
    <property type="match status" value="1"/>
</dbReference>
<gene>
    <name evidence="3" type="ORF">ACFQZU_12625</name>
</gene>
<proteinExistence type="inferred from homology"/>
<name>A0ABW3BFN4_9ACTN</name>
<dbReference type="Proteomes" id="UP001596956">
    <property type="component" value="Unassembled WGS sequence"/>
</dbReference>
<feature type="chain" id="PRO_5045693434" evidence="2">
    <location>
        <begin position="24"/>
        <end position="341"/>
    </location>
</feature>
<comment type="caution">
    <text evidence="3">The sequence shown here is derived from an EMBL/GenBank/DDBJ whole genome shotgun (WGS) entry which is preliminary data.</text>
</comment>